<gene>
    <name evidence="12" type="ORF">Cni_G18586</name>
</gene>
<name>A0AAQ3KMJ5_9LILI</name>
<proteinExistence type="predicted"/>
<evidence type="ECO:0000256" key="6">
    <source>
        <dbReference type="ARBA" id="ARBA00022989"/>
    </source>
</evidence>
<evidence type="ECO:0000256" key="8">
    <source>
        <dbReference type="SAM" id="MobiDB-lite"/>
    </source>
</evidence>
<keyword evidence="7 9" id="KW-0472">Membrane</keyword>
<evidence type="ECO:0000256" key="1">
    <source>
        <dbReference type="ARBA" id="ARBA00004167"/>
    </source>
</evidence>
<keyword evidence="12" id="KW-0418">Kinase</keyword>
<dbReference type="InterPro" id="IPR011009">
    <property type="entry name" value="Kinase-like_dom_sf"/>
</dbReference>
<dbReference type="PANTHER" id="PTHR48007:SF40">
    <property type="entry name" value="SERINE-THREONINE_TYROSINE-PROTEIN KINASE CATALYTIC DOMAIN-CONTAINING PROTEIN"/>
    <property type="match status" value="1"/>
</dbReference>
<keyword evidence="2" id="KW-0433">Leucine-rich repeat</keyword>
<keyword evidence="6 9" id="KW-1133">Transmembrane helix</keyword>
<feature type="transmembrane region" description="Helical" evidence="9">
    <location>
        <begin position="250"/>
        <end position="274"/>
    </location>
</feature>
<evidence type="ECO:0000256" key="9">
    <source>
        <dbReference type="SAM" id="Phobius"/>
    </source>
</evidence>
<dbReference type="InterPro" id="IPR001611">
    <property type="entry name" value="Leu-rich_rpt"/>
</dbReference>
<dbReference type="InterPro" id="IPR000719">
    <property type="entry name" value="Prot_kinase_dom"/>
</dbReference>
<evidence type="ECO:0000313" key="12">
    <source>
        <dbReference type="EMBL" id="WOL09833.1"/>
    </source>
</evidence>
<evidence type="ECO:0000313" key="13">
    <source>
        <dbReference type="Proteomes" id="UP001327560"/>
    </source>
</evidence>
<evidence type="ECO:0000256" key="3">
    <source>
        <dbReference type="ARBA" id="ARBA00022692"/>
    </source>
</evidence>
<dbReference type="SUPFAM" id="SSF52058">
    <property type="entry name" value="L domain-like"/>
    <property type="match status" value="1"/>
</dbReference>
<dbReference type="FunFam" id="3.80.10.10:FF:000129">
    <property type="entry name" value="Leucine-rich repeat receptor-like kinase"/>
    <property type="match status" value="1"/>
</dbReference>
<dbReference type="PROSITE" id="PS50011">
    <property type="entry name" value="PROTEIN_KINASE_DOM"/>
    <property type="match status" value="1"/>
</dbReference>
<dbReference type="Gene3D" id="3.30.200.20">
    <property type="entry name" value="Phosphorylase Kinase, domain 1"/>
    <property type="match status" value="1"/>
</dbReference>
<dbReference type="GO" id="GO:0016020">
    <property type="term" value="C:membrane"/>
    <property type="evidence" value="ECO:0007669"/>
    <property type="project" value="UniProtKB-SubCell"/>
</dbReference>
<dbReference type="Proteomes" id="UP001327560">
    <property type="component" value="Chromosome 6"/>
</dbReference>
<dbReference type="Gene3D" id="3.80.10.10">
    <property type="entry name" value="Ribonuclease Inhibitor"/>
    <property type="match status" value="1"/>
</dbReference>
<keyword evidence="13" id="KW-1185">Reference proteome</keyword>
<evidence type="ECO:0000256" key="4">
    <source>
        <dbReference type="ARBA" id="ARBA00022729"/>
    </source>
</evidence>
<evidence type="ECO:0000256" key="5">
    <source>
        <dbReference type="ARBA" id="ARBA00022737"/>
    </source>
</evidence>
<keyword evidence="12" id="KW-0675">Receptor</keyword>
<evidence type="ECO:0000256" key="10">
    <source>
        <dbReference type="SAM" id="SignalP"/>
    </source>
</evidence>
<protein>
    <submittedName>
        <fullName evidence="12">Leucine-rich repeat receptor-like protein kinase</fullName>
    </submittedName>
</protein>
<feature type="chain" id="PRO_5042849541" evidence="10">
    <location>
        <begin position="27"/>
        <end position="608"/>
    </location>
</feature>
<dbReference type="GO" id="GO:0005524">
    <property type="term" value="F:ATP binding"/>
    <property type="evidence" value="ECO:0007669"/>
    <property type="project" value="InterPro"/>
</dbReference>
<accession>A0AAQ3KMJ5</accession>
<dbReference type="GO" id="GO:0004672">
    <property type="term" value="F:protein kinase activity"/>
    <property type="evidence" value="ECO:0007669"/>
    <property type="project" value="InterPro"/>
</dbReference>
<dbReference type="AlphaFoldDB" id="A0AAQ3KMJ5"/>
<dbReference type="Gene3D" id="1.10.510.10">
    <property type="entry name" value="Transferase(Phosphotransferase) domain 1"/>
    <property type="match status" value="1"/>
</dbReference>
<reference evidence="12 13" key="1">
    <citation type="submission" date="2023-10" db="EMBL/GenBank/DDBJ databases">
        <title>Chromosome-scale genome assembly provides insights into flower coloration mechanisms of Canna indica.</title>
        <authorList>
            <person name="Li C."/>
        </authorList>
    </citation>
    <scope>NUCLEOTIDE SEQUENCE [LARGE SCALE GENOMIC DNA]</scope>
    <source>
        <tissue evidence="12">Flower</tissue>
    </source>
</reference>
<keyword evidence="3 9" id="KW-0812">Transmembrane</keyword>
<keyword evidence="5" id="KW-0677">Repeat</keyword>
<dbReference type="Pfam" id="PF00069">
    <property type="entry name" value="Pkinase"/>
    <property type="match status" value="1"/>
</dbReference>
<organism evidence="12 13">
    <name type="scientific">Canna indica</name>
    <name type="common">Indian-shot</name>
    <dbReference type="NCBI Taxonomy" id="4628"/>
    <lineage>
        <taxon>Eukaryota</taxon>
        <taxon>Viridiplantae</taxon>
        <taxon>Streptophyta</taxon>
        <taxon>Embryophyta</taxon>
        <taxon>Tracheophyta</taxon>
        <taxon>Spermatophyta</taxon>
        <taxon>Magnoliopsida</taxon>
        <taxon>Liliopsida</taxon>
        <taxon>Zingiberales</taxon>
        <taxon>Cannaceae</taxon>
        <taxon>Canna</taxon>
    </lineage>
</organism>
<dbReference type="InterPro" id="IPR032675">
    <property type="entry name" value="LRR_dom_sf"/>
</dbReference>
<comment type="subcellular location">
    <subcellularLocation>
        <location evidence="1">Membrane</location>
        <topology evidence="1">Single-pass membrane protein</topology>
    </subcellularLocation>
</comment>
<keyword evidence="12" id="KW-0808">Transferase</keyword>
<evidence type="ECO:0000256" key="7">
    <source>
        <dbReference type="ARBA" id="ARBA00023136"/>
    </source>
</evidence>
<feature type="region of interest" description="Disordered" evidence="8">
    <location>
        <begin position="222"/>
        <end position="244"/>
    </location>
</feature>
<feature type="signal peptide" evidence="10">
    <location>
        <begin position="1"/>
        <end position="26"/>
    </location>
</feature>
<dbReference type="SUPFAM" id="SSF56112">
    <property type="entry name" value="Protein kinase-like (PK-like)"/>
    <property type="match status" value="1"/>
</dbReference>
<keyword evidence="4 10" id="KW-0732">Signal</keyword>
<dbReference type="InterPro" id="IPR046959">
    <property type="entry name" value="PRK1-6/SRF4-like"/>
</dbReference>
<feature type="domain" description="Protein kinase" evidence="11">
    <location>
        <begin position="327"/>
        <end position="600"/>
    </location>
</feature>
<dbReference type="PANTHER" id="PTHR48007">
    <property type="entry name" value="LEUCINE-RICH REPEAT RECEPTOR-LIKE PROTEIN KINASE PXC1"/>
    <property type="match status" value="1"/>
</dbReference>
<evidence type="ECO:0000256" key="2">
    <source>
        <dbReference type="ARBA" id="ARBA00022614"/>
    </source>
</evidence>
<dbReference type="PROSITE" id="PS51450">
    <property type="entry name" value="LRR"/>
    <property type="match status" value="1"/>
</dbReference>
<sequence>MNRRSNSVSILVTAALMLKLIVSASGLNSTDQVLYPDERDDLLQLRDSLSSFFSYPANLYLNWTGSPCSNNQSLWFGITCSKSRVVAIDLSGTQLSGSLPSAALQNVWHLTTLNLSGNAIQGPLPNLKDLIHLRAVSFARNQFSGSIPLEFLALPNLSNLELQDNNLSGSIPPFEQQALRVFNVSHNSLEGRIPNNSVLQGFPTTSFAHNLELCGRPLAKPCSSAPPRSQVPPNGRPPSTSSSSKALRPWIIVLVVIAVVAVVSIGIFGFLYYFKRYTKKPKQSAYDSESVVTKKAKSLESIPEAKENLLMFSNIEKATFDFDDLMRAPAELIGKGELGSTFRVTLQSGLVIVVKRLHNIQGMRKDEFFRQMELLGKLRHENLVEIISFQYSKEEKLVVYEHVSGGSLFQLLHDNRGKARIPLKWAARLNIAKGIARGLTHLHQCLPFHEVPHANLKSSNVLIVHGNDNEDYHPKLGDLGFQPILSSSEIYKLAIGMVPVVSQDKKYALTHKADVFCFGLVLLEVISGRVPGEGEEDLVGWVRSNVSEDGSTEFLDLEIVAEKESHADMMQLIELALDCVEVDPQRRPMMNDVLKRIEEIGALNDGKR</sequence>
<dbReference type="Pfam" id="PF00560">
    <property type="entry name" value="LRR_1"/>
    <property type="match status" value="1"/>
</dbReference>
<evidence type="ECO:0000259" key="11">
    <source>
        <dbReference type="PROSITE" id="PS50011"/>
    </source>
</evidence>
<dbReference type="EMBL" id="CP136895">
    <property type="protein sequence ID" value="WOL09833.1"/>
    <property type="molecule type" value="Genomic_DNA"/>
</dbReference>